<name>A0A0U5GL91_ASPCI</name>
<evidence type="ECO:0000256" key="2">
    <source>
        <dbReference type="SAM" id="SignalP"/>
    </source>
</evidence>
<keyword evidence="1" id="KW-1133">Transmembrane helix</keyword>
<feature type="transmembrane region" description="Helical" evidence="1">
    <location>
        <begin position="181"/>
        <end position="202"/>
    </location>
</feature>
<keyword evidence="1" id="KW-0812">Transmembrane</keyword>
<accession>A0A0U5GL91</accession>
<proteinExistence type="predicted"/>
<gene>
    <name evidence="3" type="ORF">ASPCAL02284</name>
</gene>
<organism evidence="3 4">
    <name type="scientific">Aspergillus calidoustus</name>
    <dbReference type="NCBI Taxonomy" id="454130"/>
    <lineage>
        <taxon>Eukaryota</taxon>
        <taxon>Fungi</taxon>
        <taxon>Dikarya</taxon>
        <taxon>Ascomycota</taxon>
        <taxon>Pezizomycotina</taxon>
        <taxon>Eurotiomycetes</taxon>
        <taxon>Eurotiomycetidae</taxon>
        <taxon>Eurotiales</taxon>
        <taxon>Aspergillaceae</taxon>
        <taxon>Aspergillus</taxon>
        <taxon>Aspergillus subgen. Nidulantes</taxon>
    </lineage>
</organism>
<evidence type="ECO:0000313" key="3">
    <source>
        <dbReference type="EMBL" id="CEN59843.1"/>
    </source>
</evidence>
<feature type="chain" id="PRO_5012339398" evidence="2">
    <location>
        <begin position="16"/>
        <end position="310"/>
    </location>
</feature>
<evidence type="ECO:0000313" key="4">
    <source>
        <dbReference type="Proteomes" id="UP000054771"/>
    </source>
</evidence>
<protein>
    <submittedName>
        <fullName evidence="3">Uncharacterized protein</fullName>
    </submittedName>
</protein>
<sequence length="310" mass="32408">MASLVLLLLVTGVIARTPWFPIALESPTNLSTIPTDDFVMKWPYSVLFNDDIIIGMAPATTTQFTNMTRVYALYSSTTVPATFLPALHPGQTSVYTLQFFTTDSDGNSYGTSATDITLSGPVQMTVTHTRTLIDADGGGGWESSGVVVETPAPIFDPQGGVVGETETDGEGETGLLTGAKAGIGIGVACAVLLLAVGGVVVYRRRQRRDAHSGIPKKTPFVDQNVDMSGELQSKHGAAEAPGGPARGSFRCQPPGGIGGVGRGMSLVGDISPFPGIGAFLCLPCLRNLNGWSNGTWMVNDVVSAGKRVMN</sequence>
<dbReference type="EMBL" id="CDMC01000002">
    <property type="protein sequence ID" value="CEN59843.1"/>
    <property type="molecule type" value="Genomic_DNA"/>
</dbReference>
<feature type="signal peptide" evidence="2">
    <location>
        <begin position="1"/>
        <end position="15"/>
    </location>
</feature>
<dbReference type="Proteomes" id="UP000054771">
    <property type="component" value="Unassembled WGS sequence"/>
</dbReference>
<keyword evidence="1" id="KW-0472">Membrane</keyword>
<evidence type="ECO:0000256" key="1">
    <source>
        <dbReference type="SAM" id="Phobius"/>
    </source>
</evidence>
<keyword evidence="4" id="KW-1185">Reference proteome</keyword>
<dbReference type="AlphaFoldDB" id="A0A0U5GL91"/>
<reference evidence="4" key="1">
    <citation type="journal article" date="2016" name="Genome Announc.">
        <title>Draft genome sequences of fungus Aspergillus calidoustus.</title>
        <authorList>
            <person name="Horn F."/>
            <person name="Linde J."/>
            <person name="Mattern D.J."/>
            <person name="Walther G."/>
            <person name="Guthke R."/>
            <person name="Scherlach K."/>
            <person name="Martin K."/>
            <person name="Brakhage A.A."/>
            <person name="Petzke L."/>
            <person name="Valiante V."/>
        </authorList>
    </citation>
    <scope>NUCLEOTIDE SEQUENCE [LARGE SCALE GENOMIC DNA]</scope>
    <source>
        <strain evidence="4">SF006504</strain>
    </source>
</reference>
<dbReference type="OrthoDB" id="10519090at2759"/>
<keyword evidence="2" id="KW-0732">Signal</keyword>